<keyword evidence="11 14" id="KW-0175">Coiled coil</keyword>
<accession>A0A7N0V8W7</accession>
<keyword evidence="8 14" id="KW-0833">Ubl conjugation pathway</keyword>
<comment type="subcellular location">
    <subcellularLocation>
        <location evidence="2 14">Nucleus</location>
    </subcellularLocation>
</comment>
<organism evidence="18 19">
    <name type="scientific">Kalanchoe fedtschenkoi</name>
    <name type="common">Lavender scallops</name>
    <name type="synonym">South American air plant</name>
    <dbReference type="NCBI Taxonomy" id="63787"/>
    <lineage>
        <taxon>Eukaryota</taxon>
        <taxon>Viridiplantae</taxon>
        <taxon>Streptophyta</taxon>
        <taxon>Embryophyta</taxon>
        <taxon>Tracheophyta</taxon>
        <taxon>Spermatophyta</taxon>
        <taxon>Magnoliopsida</taxon>
        <taxon>eudicotyledons</taxon>
        <taxon>Gunneridae</taxon>
        <taxon>Pentapetalae</taxon>
        <taxon>Saxifragales</taxon>
        <taxon>Crassulaceae</taxon>
        <taxon>Kalanchoe</taxon>
    </lineage>
</organism>
<feature type="coiled-coil region" evidence="15">
    <location>
        <begin position="364"/>
        <end position="394"/>
    </location>
</feature>
<dbReference type="SUPFAM" id="SSF57850">
    <property type="entry name" value="RING/U-box"/>
    <property type="match status" value="1"/>
</dbReference>
<evidence type="ECO:0000256" key="8">
    <source>
        <dbReference type="ARBA" id="ARBA00022786"/>
    </source>
</evidence>
<dbReference type="PROSITE" id="PS50089">
    <property type="entry name" value="ZF_RING_2"/>
    <property type="match status" value="1"/>
</dbReference>
<evidence type="ECO:0000313" key="18">
    <source>
        <dbReference type="EnsemblPlants" id="Kaladp0395s0042.1.v1.1"/>
    </source>
</evidence>
<dbReference type="GO" id="GO:0061630">
    <property type="term" value="F:ubiquitin protein ligase activity"/>
    <property type="evidence" value="ECO:0007669"/>
    <property type="project" value="UniProtKB-EC"/>
</dbReference>
<feature type="coiled-coil region" evidence="15">
    <location>
        <begin position="581"/>
        <end position="727"/>
    </location>
</feature>
<evidence type="ECO:0000256" key="15">
    <source>
        <dbReference type="SAM" id="Coils"/>
    </source>
</evidence>
<feature type="compositionally biased region" description="Polar residues" evidence="16">
    <location>
        <begin position="14"/>
        <end position="25"/>
    </location>
</feature>
<dbReference type="PROSITE" id="PS00518">
    <property type="entry name" value="ZF_RING_1"/>
    <property type="match status" value="1"/>
</dbReference>
<dbReference type="InterPro" id="IPR018957">
    <property type="entry name" value="Znf_C3HC4_RING-type"/>
</dbReference>
<dbReference type="EnsemblPlants" id="Kaladp0395s0042.1.v1.1">
    <property type="protein sequence ID" value="Kaladp0395s0042.1.v1.1"/>
    <property type="gene ID" value="Kaladp0395s0042.v1.1"/>
</dbReference>
<evidence type="ECO:0000256" key="3">
    <source>
        <dbReference type="ARBA" id="ARBA00004906"/>
    </source>
</evidence>
<evidence type="ECO:0000256" key="12">
    <source>
        <dbReference type="ARBA" id="ARBA00023242"/>
    </source>
</evidence>
<dbReference type="GO" id="GO:0008270">
    <property type="term" value="F:zinc ion binding"/>
    <property type="evidence" value="ECO:0007669"/>
    <property type="project" value="UniProtKB-KW"/>
</dbReference>
<evidence type="ECO:0000256" key="16">
    <source>
        <dbReference type="SAM" id="MobiDB-lite"/>
    </source>
</evidence>
<evidence type="ECO:0000256" key="2">
    <source>
        <dbReference type="ARBA" id="ARBA00004123"/>
    </source>
</evidence>
<keyword evidence="5 14" id="KW-0808">Transferase</keyword>
<evidence type="ECO:0000313" key="19">
    <source>
        <dbReference type="Proteomes" id="UP000594263"/>
    </source>
</evidence>
<dbReference type="GO" id="GO:0033503">
    <property type="term" value="C:HULC complex"/>
    <property type="evidence" value="ECO:0007669"/>
    <property type="project" value="TreeGrafter"/>
</dbReference>
<feature type="coiled-coil region" evidence="15">
    <location>
        <begin position="238"/>
        <end position="272"/>
    </location>
</feature>
<comment type="catalytic activity">
    <reaction evidence="1 14">
        <text>S-ubiquitinyl-[E2 ubiquitin-conjugating enzyme]-L-cysteine + [acceptor protein]-L-lysine = [E2 ubiquitin-conjugating enzyme]-L-cysteine + N(6)-ubiquitinyl-[acceptor protein]-L-lysine.</text>
        <dbReference type="EC" id="2.3.2.27"/>
    </reaction>
</comment>
<sequence length="879" mass="101034">MGSTGEADRKRRQFNSLSPTATSAKKQPFTPLSEDKKLDAVVLKYQNQKLRQKLETQKVEHASLSLKLSSLNKRQQPYVDTLSVVNKSWEELVGDLECRSAQTIESLCRKDAAHSLTAEDSDSSLLKHAFLRRLTETGATESSCTNSCSEQMELDAETVGHKLHKVIGNIVAAIGNLWYFKDHVSSISSKDIPEDGRCCWKISTDLVMEVMNLRSTLWDLHLRHRSLGMEMQHHRDLDAKNKAELKRLQRELESTVKELEDINGKVASLKAERDATKGAFFPVLDVSSKHVSGDRARDKQKDLQDMESMLKELMDEASVRLTELKNLHEERIRILKKLTPMQNTLKNLNCISSSQPYALVHDQLAKSKAEVTQYQAMYEKLQNERDTIAWLEKEVNLKNELVDVSRRSSVFDDQRAAELRIEIQKQIDRRNIINAKLEESSRDPGRKEIIAEFKAMLSSFPKKMSLMQKQLSKHKETTTDVHSLRGDVQALTFVLDRKMQELRTLCATSDVQAAEIQNLQSVLDGLRESESELRLILEMYRRESIEPSRDVLEAKDLEYKSWAHVQSLKSLLDEHTLESRVKKANEAEAASQQNLAAAEAKIADMRQKWEAVKRDIRDQSDVLKYKKEENESYISEIESIGQAYDDMQTQNQQLLQQITERDDYNIKLVLEGMRAKHLHDNLFMENRSMERELQQANASLDFFVMKATRVEDQLNLYADQVQKLSEDKQHSSSALSNTQKKLLDVRKSSQLARDSVESLQSRRCSARQHLAELQIDRETERFASKRVEENLEVARRKTSSLQAQIDGSSVLMKLHEEIREYQEILKCSVCRERPKEVVITKCFHLFCHPCIQRIVDSRHRKCPSCSASFGVNDVKAVYI</sequence>
<comment type="pathway">
    <text evidence="3 14">Protein modification; protein ubiquitination.</text>
</comment>
<evidence type="ECO:0000256" key="11">
    <source>
        <dbReference type="ARBA" id="ARBA00023054"/>
    </source>
</evidence>
<keyword evidence="12 14" id="KW-0539">Nucleus</keyword>
<dbReference type="UniPathway" id="UPA00143"/>
<feature type="region of interest" description="Disordered" evidence="16">
    <location>
        <begin position="1"/>
        <end position="31"/>
    </location>
</feature>
<keyword evidence="6 14" id="KW-0479">Metal-binding</keyword>
<proteinExistence type="inferred from homology"/>
<dbReference type="PANTHER" id="PTHR23163:SF0">
    <property type="entry name" value="E3 UBIQUITIN-PROTEIN LIGASE BRE1"/>
    <property type="match status" value="1"/>
</dbReference>
<dbReference type="PANTHER" id="PTHR23163">
    <property type="entry name" value="RING FINGER PROTEIN-RELATED"/>
    <property type="match status" value="1"/>
</dbReference>
<evidence type="ECO:0000256" key="13">
    <source>
        <dbReference type="PROSITE-ProRule" id="PRU00175"/>
    </source>
</evidence>
<keyword evidence="10 14" id="KW-0156">Chromatin regulator</keyword>
<dbReference type="GO" id="GO:0016567">
    <property type="term" value="P:protein ubiquitination"/>
    <property type="evidence" value="ECO:0007669"/>
    <property type="project" value="UniProtKB-UniRule"/>
</dbReference>
<keyword evidence="9 14" id="KW-0862">Zinc</keyword>
<dbReference type="EC" id="2.3.2.27" evidence="14"/>
<dbReference type="InterPro" id="IPR017907">
    <property type="entry name" value="Znf_RING_CS"/>
</dbReference>
<dbReference type="Gramene" id="Kaladp0395s0042.1.v1.1">
    <property type="protein sequence ID" value="Kaladp0395s0042.1.v1.1"/>
    <property type="gene ID" value="Kaladp0395s0042.v1.1"/>
</dbReference>
<feature type="domain" description="RING-type" evidence="17">
    <location>
        <begin position="827"/>
        <end position="866"/>
    </location>
</feature>
<dbReference type="SMART" id="SM00184">
    <property type="entry name" value="RING"/>
    <property type="match status" value="1"/>
</dbReference>
<dbReference type="Proteomes" id="UP000594263">
    <property type="component" value="Unplaced"/>
</dbReference>
<dbReference type="AlphaFoldDB" id="A0A7N0V8W7"/>
<evidence type="ECO:0000256" key="9">
    <source>
        <dbReference type="ARBA" id="ARBA00022833"/>
    </source>
</evidence>
<dbReference type="InterPro" id="IPR013083">
    <property type="entry name" value="Znf_RING/FYVE/PHD"/>
</dbReference>
<evidence type="ECO:0000256" key="5">
    <source>
        <dbReference type="ARBA" id="ARBA00022679"/>
    </source>
</evidence>
<comment type="similarity">
    <text evidence="4 14">Belongs to the BRE1 family.</text>
</comment>
<evidence type="ECO:0000256" key="10">
    <source>
        <dbReference type="ARBA" id="ARBA00022853"/>
    </source>
</evidence>
<dbReference type="CDD" id="cd16499">
    <property type="entry name" value="RING-HC_Bre1-like"/>
    <property type="match status" value="1"/>
</dbReference>
<dbReference type="OMA" id="THIEIMT"/>
<dbReference type="GO" id="GO:0006325">
    <property type="term" value="P:chromatin organization"/>
    <property type="evidence" value="ECO:0007669"/>
    <property type="project" value="UniProtKB-KW"/>
</dbReference>
<dbReference type="Pfam" id="PF00097">
    <property type="entry name" value="zf-C3HC4"/>
    <property type="match status" value="1"/>
</dbReference>
<evidence type="ECO:0000256" key="7">
    <source>
        <dbReference type="ARBA" id="ARBA00022771"/>
    </source>
</evidence>
<protein>
    <recommendedName>
        <fullName evidence="14">E3 ubiquitin protein ligase</fullName>
        <ecNumber evidence="14">2.3.2.27</ecNumber>
    </recommendedName>
</protein>
<dbReference type="InterPro" id="IPR013956">
    <property type="entry name" value="E3_ubiquit_lig_Bre1"/>
</dbReference>
<evidence type="ECO:0000256" key="1">
    <source>
        <dbReference type="ARBA" id="ARBA00000900"/>
    </source>
</evidence>
<evidence type="ECO:0000256" key="4">
    <source>
        <dbReference type="ARBA" id="ARBA00005555"/>
    </source>
</evidence>
<evidence type="ECO:0000256" key="14">
    <source>
        <dbReference type="RuleBase" id="RU365038"/>
    </source>
</evidence>
<name>A0A7N0V8W7_KALFE</name>
<dbReference type="InterPro" id="IPR001841">
    <property type="entry name" value="Znf_RING"/>
</dbReference>
<evidence type="ECO:0000259" key="17">
    <source>
        <dbReference type="PROSITE" id="PS50089"/>
    </source>
</evidence>
<keyword evidence="19" id="KW-1185">Reference proteome</keyword>
<keyword evidence="7 13" id="KW-0863">Zinc-finger</keyword>
<evidence type="ECO:0000256" key="6">
    <source>
        <dbReference type="ARBA" id="ARBA00022723"/>
    </source>
</evidence>
<dbReference type="Gene3D" id="3.30.40.10">
    <property type="entry name" value="Zinc/RING finger domain, C3HC4 (zinc finger)"/>
    <property type="match status" value="1"/>
</dbReference>
<reference evidence="18" key="1">
    <citation type="submission" date="2021-01" db="UniProtKB">
        <authorList>
            <consortium name="EnsemblPlants"/>
        </authorList>
    </citation>
    <scope>IDENTIFICATION</scope>
</reference>
<dbReference type="GO" id="GO:0005634">
    <property type="term" value="C:nucleus"/>
    <property type="evidence" value="ECO:0007669"/>
    <property type="project" value="UniProtKB-SubCell"/>
</dbReference>